<organism evidence="3">
    <name type="scientific">Rhizophora mucronata</name>
    <name type="common">Asiatic mangrove</name>
    <dbReference type="NCBI Taxonomy" id="61149"/>
    <lineage>
        <taxon>Eukaryota</taxon>
        <taxon>Viridiplantae</taxon>
        <taxon>Streptophyta</taxon>
        <taxon>Embryophyta</taxon>
        <taxon>Tracheophyta</taxon>
        <taxon>Spermatophyta</taxon>
        <taxon>Magnoliopsida</taxon>
        <taxon>eudicotyledons</taxon>
        <taxon>Gunneridae</taxon>
        <taxon>Pentapetalae</taxon>
        <taxon>rosids</taxon>
        <taxon>fabids</taxon>
        <taxon>Malpighiales</taxon>
        <taxon>Rhizophoraceae</taxon>
        <taxon>Rhizophora</taxon>
    </lineage>
</organism>
<dbReference type="EMBL" id="GGEC01021855">
    <property type="protein sequence ID" value="MBX02339.1"/>
    <property type="molecule type" value="Transcribed_RNA"/>
</dbReference>
<protein>
    <submittedName>
        <fullName evidence="3">Cold induced plasma membrane protein</fullName>
    </submittedName>
</protein>
<reference evidence="3" key="1">
    <citation type="submission" date="2018-02" db="EMBL/GenBank/DDBJ databases">
        <title>Rhizophora mucronata_Transcriptome.</title>
        <authorList>
            <person name="Meera S.P."/>
            <person name="Sreeshan A."/>
            <person name="Augustine A."/>
        </authorList>
    </citation>
    <scope>NUCLEOTIDE SEQUENCE</scope>
    <source>
        <tissue evidence="3">Leaf</tissue>
    </source>
</reference>
<evidence type="ECO:0000313" key="3">
    <source>
        <dbReference type="EMBL" id="MBX02339.1"/>
    </source>
</evidence>
<sequence>MVSSKQIQNSTLQPYLRKTPRGGKRMAKRISMQVAVPSAIFLFSSLLFLKISSPKVLKILRNGEQTEKGVWNGNSQKKN</sequence>
<keyword evidence="2" id="KW-1133">Transmembrane helix</keyword>
<keyword evidence="2" id="KW-0472">Membrane</keyword>
<evidence type="ECO:0000256" key="1">
    <source>
        <dbReference type="SAM" id="MobiDB-lite"/>
    </source>
</evidence>
<dbReference type="AlphaFoldDB" id="A0A2P2K9A5"/>
<feature type="region of interest" description="Disordered" evidence="1">
    <location>
        <begin position="1"/>
        <end position="23"/>
    </location>
</feature>
<name>A0A2P2K9A5_RHIMU</name>
<evidence type="ECO:0000256" key="2">
    <source>
        <dbReference type="SAM" id="Phobius"/>
    </source>
</evidence>
<feature type="compositionally biased region" description="Polar residues" evidence="1">
    <location>
        <begin position="1"/>
        <end position="13"/>
    </location>
</feature>
<accession>A0A2P2K9A5</accession>
<feature type="transmembrane region" description="Helical" evidence="2">
    <location>
        <begin position="30"/>
        <end position="49"/>
    </location>
</feature>
<keyword evidence="2" id="KW-0812">Transmembrane</keyword>
<proteinExistence type="predicted"/>